<evidence type="ECO:0000256" key="11">
    <source>
        <dbReference type="RuleBase" id="RU362127"/>
    </source>
</evidence>
<evidence type="ECO:0000256" key="3">
    <source>
        <dbReference type="ARBA" id="ARBA00009731"/>
    </source>
</evidence>
<dbReference type="RefSeq" id="XP_024320253.1">
    <property type="nucleotide sequence ID" value="XM_024472090.1"/>
</dbReference>
<keyword evidence="12" id="KW-0808">Transferase</keyword>
<dbReference type="EMBL" id="KV441413">
    <property type="protein sequence ID" value="OAF54950.1"/>
    <property type="molecule type" value="Genomic_DNA"/>
</dbReference>
<evidence type="ECO:0000313" key="12">
    <source>
        <dbReference type="EMBL" id="OAF54950.1"/>
    </source>
</evidence>
<dbReference type="OrthoDB" id="17098at2759"/>
<comment type="function">
    <text evidence="11">Involved in protein N-glycosylation. Essential for the second step of the dolichol-linked oligosaccharide pathway. Anchors the catalytic subunit ALG13 to the ER.</text>
</comment>
<organism evidence="12">
    <name type="scientific">Pseudogymnoascus destructans</name>
    <dbReference type="NCBI Taxonomy" id="655981"/>
    <lineage>
        <taxon>Eukaryota</taxon>
        <taxon>Fungi</taxon>
        <taxon>Dikarya</taxon>
        <taxon>Ascomycota</taxon>
        <taxon>Pezizomycotina</taxon>
        <taxon>Leotiomycetes</taxon>
        <taxon>Thelebolales</taxon>
        <taxon>Thelebolaceae</taxon>
        <taxon>Pseudogymnoascus</taxon>
    </lineage>
</organism>
<keyword evidence="8 11" id="KW-1133">Transmembrane helix</keyword>
<dbReference type="InterPro" id="IPR013969">
    <property type="entry name" value="Oligosacch_biosynth_Alg14"/>
</dbReference>
<sequence length="269" mass="29372">MAFEPTPLRLALAALLLLATTFFHRILAILPSRRPPAPPRTSPSHILIVLGSGGHTAEMLSMIRYLSLERYIYRTYLVSSGDAFSTLKAIDFERGLTGVETTTADEKNTEVVRGEGFEILTVPRARRIHQPLYTAPLTSLLCLLSCLRFLSPTHPRPKLGPYHPTAPDLILTNGPATGVLVLIAAFVLRFFGVLNAQKGARCVYVESWARVGGLSLSGRIVEGLGLAERFLVQWERGLGEGGGRKRLWNGGRWWGRGGGEGVEGVFGGR</sequence>
<dbReference type="GO" id="GO:0043541">
    <property type="term" value="C:UDP-N-acetylglucosamine transferase complex"/>
    <property type="evidence" value="ECO:0007669"/>
    <property type="project" value="TreeGrafter"/>
</dbReference>
<evidence type="ECO:0000256" key="1">
    <source>
        <dbReference type="ARBA" id="ARBA00004389"/>
    </source>
</evidence>
<evidence type="ECO:0000256" key="5">
    <source>
        <dbReference type="ARBA" id="ARBA00017467"/>
    </source>
</evidence>
<dbReference type="GO" id="GO:0031965">
    <property type="term" value="C:nuclear membrane"/>
    <property type="evidence" value="ECO:0007669"/>
    <property type="project" value="UniProtKB-SubCell"/>
</dbReference>
<gene>
    <name evidence="11 12" type="primary">ALG14</name>
    <name evidence="12" type="ORF">VC83_08541</name>
</gene>
<evidence type="ECO:0000256" key="7">
    <source>
        <dbReference type="ARBA" id="ARBA00022824"/>
    </source>
</evidence>
<dbReference type="Gene3D" id="3.40.50.2000">
    <property type="entry name" value="Glycogen Phosphorylase B"/>
    <property type="match status" value="1"/>
</dbReference>
<evidence type="ECO:0000256" key="4">
    <source>
        <dbReference type="ARBA" id="ARBA00011335"/>
    </source>
</evidence>
<dbReference type="AlphaFoldDB" id="A0A177A054"/>
<comment type="subunit">
    <text evidence="4 11">Heterodimer with ALG13 to form a functional enzyme.</text>
</comment>
<evidence type="ECO:0000256" key="2">
    <source>
        <dbReference type="ARBA" id="ARBA00004590"/>
    </source>
</evidence>
<dbReference type="GO" id="GO:0004577">
    <property type="term" value="F:N-acetylglucosaminyldiphosphodolichol N-acetylglucosaminyltransferase activity"/>
    <property type="evidence" value="ECO:0007669"/>
    <property type="project" value="TreeGrafter"/>
</dbReference>
<keyword evidence="6 11" id="KW-0812">Transmembrane</keyword>
<feature type="transmembrane region" description="Helical" evidence="11">
    <location>
        <begin position="170"/>
        <end position="191"/>
    </location>
</feature>
<keyword evidence="7 11" id="KW-0256">Endoplasmic reticulum</keyword>
<dbReference type="GeneID" id="36291581"/>
<comment type="caution">
    <text evidence="11">Lacks conserved residue(s) required for the propagation of feature annotation.</text>
</comment>
<comment type="similarity">
    <text evidence="3 11">Belongs to the ALG14 family.</text>
</comment>
<evidence type="ECO:0000256" key="9">
    <source>
        <dbReference type="ARBA" id="ARBA00023136"/>
    </source>
</evidence>
<dbReference type="PANTHER" id="PTHR12154">
    <property type="entry name" value="GLYCOSYL TRANSFERASE-RELATED"/>
    <property type="match status" value="1"/>
</dbReference>
<dbReference type="Pfam" id="PF08660">
    <property type="entry name" value="Alg14"/>
    <property type="match status" value="1"/>
</dbReference>
<accession>A0A177A054</accession>
<name>A0A177A054_9PEZI</name>
<dbReference type="PANTHER" id="PTHR12154:SF4">
    <property type="entry name" value="UDP-N-ACETYLGLUCOSAMINE TRANSFERASE SUBUNIT ALG14 HOMOLOG"/>
    <property type="match status" value="1"/>
</dbReference>
<feature type="transmembrane region" description="Helical" evidence="11">
    <location>
        <begin position="132"/>
        <end position="150"/>
    </location>
</feature>
<feature type="transmembrane region" description="Helical" evidence="11">
    <location>
        <begin position="44"/>
        <end position="66"/>
    </location>
</feature>
<dbReference type="eggNOG" id="KOG3339">
    <property type="taxonomic scope" value="Eukaryota"/>
</dbReference>
<dbReference type="VEuPathDB" id="FungiDB:GMDG_05233"/>
<comment type="subcellular location">
    <subcellularLocation>
        <location evidence="1 11">Endoplasmic reticulum membrane</location>
        <topology evidence="1 11">Single-pass membrane protein</topology>
    </subcellularLocation>
    <subcellularLocation>
        <location evidence="2">Nucleus membrane</location>
        <topology evidence="2">Single-pass membrane protein</topology>
    </subcellularLocation>
</comment>
<reference evidence="12" key="1">
    <citation type="submission" date="2016-03" db="EMBL/GenBank/DDBJ databases">
        <title>Updated assembly of Pseudogymnoascus destructans, the fungus causing white-nose syndrome of bats.</title>
        <authorList>
            <person name="Palmer J.M."/>
            <person name="Drees K.P."/>
            <person name="Foster J.T."/>
            <person name="Lindner D.L."/>
        </authorList>
    </citation>
    <scope>NUCLEOTIDE SEQUENCE [LARGE SCALE GENOMIC DNA]</scope>
    <source>
        <strain evidence="12">20631-21</strain>
    </source>
</reference>
<evidence type="ECO:0000256" key="10">
    <source>
        <dbReference type="ARBA" id="ARBA00032062"/>
    </source>
</evidence>
<protein>
    <recommendedName>
        <fullName evidence="5 11">UDP-N-acetylglucosamine transferase subunit ALG14</fullName>
    </recommendedName>
    <alternativeName>
        <fullName evidence="10 11">Asparagine-linked glycosylation protein 14</fullName>
    </alternativeName>
</protein>
<dbReference type="GO" id="GO:0006488">
    <property type="term" value="P:dolichol-linked oligosaccharide biosynthetic process"/>
    <property type="evidence" value="ECO:0007669"/>
    <property type="project" value="InterPro"/>
</dbReference>
<proteinExistence type="inferred from homology"/>
<keyword evidence="9 11" id="KW-0472">Membrane</keyword>
<dbReference type="Proteomes" id="UP000077154">
    <property type="component" value="Unassembled WGS sequence"/>
</dbReference>
<evidence type="ECO:0000256" key="8">
    <source>
        <dbReference type="ARBA" id="ARBA00022989"/>
    </source>
</evidence>
<evidence type="ECO:0000256" key="6">
    <source>
        <dbReference type="ARBA" id="ARBA00022692"/>
    </source>
</evidence>